<reference evidence="5 6" key="1">
    <citation type="submission" date="2019-09" db="EMBL/GenBank/DDBJ databases">
        <title>Screening of Novel Bioactive Compounds from Soil-Associated.</title>
        <authorList>
            <person name="Gong X."/>
        </authorList>
    </citation>
    <scope>NUCLEOTIDE SEQUENCE [LARGE SCALE GENOMIC DNA]</scope>
    <source>
        <strain evidence="5 6">Gxj-6</strain>
    </source>
</reference>
<dbReference type="GO" id="GO:0003677">
    <property type="term" value="F:DNA binding"/>
    <property type="evidence" value="ECO:0007669"/>
    <property type="project" value="UniProtKB-KW"/>
</dbReference>
<name>A0A5J5JV88_9ACTN</name>
<dbReference type="Gene3D" id="1.20.120.530">
    <property type="entry name" value="GntR ligand-binding domain-like"/>
    <property type="match status" value="1"/>
</dbReference>
<keyword evidence="3" id="KW-0804">Transcription</keyword>
<dbReference type="EMBL" id="VYTZ01000011">
    <property type="protein sequence ID" value="KAA9375408.1"/>
    <property type="molecule type" value="Genomic_DNA"/>
</dbReference>
<keyword evidence="2" id="KW-0238">DNA-binding</keyword>
<dbReference type="CDD" id="cd07377">
    <property type="entry name" value="WHTH_GntR"/>
    <property type="match status" value="1"/>
</dbReference>
<sequence length="299" mass="32286">MPYVQADSRFAALIACGRPPSACPSPGNESCFYQRSQGGSAVTDTPREGGYRPGYEVAAEQVLELIARLGLRPGDRMPTENDLAGQLGTSRTVVREAVKILSALGRVRAQKGRGLYVADDEGMLGAGRLASFFLPTDLDHVYMLFEFRRAQEMETSRLAARRATPAELRAVEEAAAVCRHGFETGREDLFNEGDDAFHTAIATASHNMFLQIAVREARRLQAQSSMIGMHGSVGGHAAKAVEEHDAIYQAIRAGDPAAAAHAAAAHVDNTLDDYRREIQHRLFSPAERPGPAVSTGWPG</sequence>
<dbReference type="InterPro" id="IPR036388">
    <property type="entry name" value="WH-like_DNA-bd_sf"/>
</dbReference>
<evidence type="ECO:0000256" key="2">
    <source>
        <dbReference type="ARBA" id="ARBA00023125"/>
    </source>
</evidence>
<dbReference type="InterPro" id="IPR000524">
    <property type="entry name" value="Tscrpt_reg_HTH_GntR"/>
</dbReference>
<dbReference type="Proteomes" id="UP000327011">
    <property type="component" value="Unassembled WGS sequence"/>
</dbReference>
<evidence type="ECO:0000313" key="6">
    <source>
        <dbReference type="Proteomes" id="UP000327011"/>
    </source>
</evidence>
<dbReference type="InterPro" id="IPR036390">
    <property type="entry name" value="WH_DNA-bd_sf"/>
</dbReference>
<dbReference type="Gene3D" id="1.10.10.10">
    <property type="entry name" value="Winged helix-like DNA-binding domain superfamily/Winged helix DNA-binding domain"/>
    <property type="match status" value="1"/>
</dbReference>
<keyword evidence="6" id="KW-1185">Reference proteome</keyword>
<dbReference type="AlphaFoldDB" id="A0A5J5JV88"/>
<accession>A0A5J5JV88</accession>
<proteinExistence type="predicted"/>
<evidence type="ECO:0000313" key="5">
    <source>
        <dbReference type="EMBL" id="KAA9375408.1"/>
    </source>
</evidence>
<protein>
    <submittedName>
        <fullName evidence="5">FadR family transcriptional regulator</fullName>
    </submittedName>
</protein>
<dbReference type="SMART" id="SM00895">
    <property type="entry name" value="FCD"/>
    <property type="match status" value="1"/>
</dbReference>
<dbReference type="PANTHER" id="PTHR43537:SF5">
    <property type="entry name" value="UXU OPERON TRANSCRIPTIONAL REGULATOR"/>
    <property type="match status" value="1"/>
</dbReference>
<dbReference type="Pfam" id="PF00392">
    <property type="entry name" value="GntR"/>
    <property type="match status" value="1"/>
</dbReference>
<evidence type="ECO:0000256" key="3">
    <source>
        <dbReference type="ARBA" id="ARBA00023163"/>
    </source>
</evidence>
<organism evidence="5 6">
    <name type="scientific">Microbispora cellulosiformans</name>
    <dbReference type="NCBI Taxonomy" id="2614688"/>
    <lineage>
        <taxon>Bacteria</taxon>
        <taxon>Bacillati</taxon>
        <taxon>Actinomycetota</taxon>
        <taxon>Actinomycetes</taxon>
        <taxon>Streptosporangiales</taxon>
        <taxon>Streptosporangiaceae</taxon>
        <taxon>Microbispora</taxon>
    </lineage>
</organism>
<gene>
    <name evidence="5" type="ORF">F5972_26970</name>
</gene>
<dbReference type="SUPFAM" id="SSF48008">
    <property type="entry name" value="GntR ligand-binding domain-like"/>
    <property type="match status" value="1"/>
</dbReference>
<dbReference type="PRINTS" id="PR00035">
    <property type="entry name" value="HTHGNTR"/>
</dbReference>
<evidence type="ECO:0000259" key="4">
    <source>
        <dbReference type="PROSITE" id="PS50949"/>
    </source>
</evidence>
<evidence type="ECO:0000256" key="1">
    <source>
        <dbReference type="ARBA" id="ARBA00023015"/>
    </source>
</evidence>
<dbReference type="PROSITE" id="PS50949">
    <property type="entry name" value="HTH_GNTR"/>
    <property type="match status" value="1"/>
</dbReference>
<dbReference type="Pfam" id="PF07729">
    <property type="entry name" value="FCD"/>
    <property type="match status" value="1"/>
</dbReference>
<feature type="domain" description="HTH gntR-type" evidence="4">
    <location>
        <begin position="52"/>
        <end position="120"/>
    </location>
</feature>
<dbReference type="InterPro" id="IPR008920">
    <property type="entry name" value="TF_FadR/GntR_C"/>
</dbReference>
<keyword evidence="1" id="KW-0805">Transcription regulation</keyword>
<dbReference type="PANTHER" id="PTHR43537">
    <property type="entry name" value="TRANSCRIPTIONAL REGULATOR, GNTR FAMILY"/>
    <property type="match status" value="1"/>
</dbReference>
<dbReference type="SUPFAM" id="SSF46785">
    <property type="entry name" value="Winged helix' DNA-binding domain"/>
    <property type="match status" value="1"/>
</dbReference>
<comment type="caution">
    <text evidence="5">The sequence shown here is derived from an EMBL/GenBank/DDBJ whole genome shotgun (WGS) entry which is preliminary data.</text>
</comment>
<dbReference type="SMART" id="SM00345">
    <property type="entry name" value="HTH_GNTR"/>
    <property type="match status" value="1"/>
</dbReference>
<dbReference type="InterPro" id="IPR011711">
    <property type="entry name" value="GntR_C"/>
</dbReference>
<dbReference type="GO" id="GO:0003700">
    <property type="term" value="F:DNA-binding transcription factor activity"/>
    <property type="evidence" value="ECO:0007669"/>
    <property type="project" value="InterPro"/>
</dbReference>